<dbReference type="GO" id="GO:0061709">
    <property type="term" value="P:reticulophagy"/>
    <property type="evidence" value="ECO:0007669"/>
    <property type="project" value="TreeGrafter"/>
</dbReference>
<dbReference type="GO" id="GO:0034045">
    <property type="term" value="C:phagophore assembly site membrane"/>
    <property type="evidence" value="ECO:0007669"/>
    <property type="project" value="TreeGrafter"/>
</dbReference>
<dbReference type="AlphaFoldDB" id="A0A9D4VCX2"/>
<evidence type="ECO:0000256" key="1">
    <source>
        <dbReference type="ARBA" id="ARBA00023006"/>
    </source>
</evidence>
<organism evidence="4 5">
    <name type="scientific">Adiantum capillus-veneris</name>
    <name type="common">Maidenhair fern</name>
    <dbReference type="NCBI Taxonomy" id="13818"/>
    <lineage>
        <taxon>Eukaryota</taxon>
        <taxon>Viridiplantae</taxon>
        <taxon>Streptophyta</taxon>
        <taxon>Embryophyta</taxon>
        <taxon>Tracheophyta</taxon>
        <taxon>Polypodiopsida</taxon>
        <taxon>Polypodiidae</taxon>
        <taxon>Polypodiales</taxon>
        <taxon>Pteridineae</taxon>
        <taxon>Pteridaceae</taxon>
        <taxon>Vittarioideae</taxon>
        <taxon>Adiantum</taxon>
    </lineage>
</organism>
<dbReference type="GO" id="GO:0034517">
    <property type="term" value="P:ribophagy"/>
    <property type="evidence" value="ECO:0007669"/>
    <property type="project" value="TreeGrafter"/>
</dbReference>
<dbReference type="Proteomes" id="UP000886520">
    <property type="component" value="Chromosome 3"/>
</dbReference>
<dbReference type="GO" id="GO:0060090">
    <property type="term" value="F:molecular adaptor activity"/>
    <property type="evidence" value="ECO:0007669"/>
    <property type="project" value="TreeGrafter"/>
</dbReference>
<proteinExistence type="predicted"/>
<sequence>MDGEIEDSIKLAVHVAETGHYFELNCPTSTPVHVLQTCIASAVHVNPQDQLLLCGHMRLEPQRTLASYRLSSEKWNVFLFNRSRLLGDSSPPAPENVPVKELVLPPSPHTSLRSHPLSDLVDPAVHMLPSYETQFSYHFQKGSTFFACSRDKFETCRRLYREQQVQVLAMDAAKSNMNHFFEMIQQSNAEFLKRFYAQHKQHAGSLINFDRDLERLRACKLHPSLISEKRTSLLECLDEARLRKQMEACASSHKQLQTKVMQSNALHAELDCSIQDLLNITPTVDLQRLGQLITENSRMMEEQQVILQSLRKDVDTVKKLVNSLGSLQPHDAIAALGPMYDVHEKNQLPKIETYHQRLEKLLSFFRAKKNEMSVCLHTFMQRVAALQSSIRDMRNQLSAFNEAMNQEDDLFSDLKLVCKVGPCYKACLAEVVRRKASMKLYMGQAGQMAERMAKKRADEAVRRDEFLRAQCAILPRDLLVSMGLFSNPSQCIVNIEPYDTNLIDFHIEELERYAPETLCGPYLKASVTSNTLENDHLSTSLEEAFNANPNIEALDEMSAEIAGTSKLEVENAWLKAEYASAIALLCSIDSDFGSLAFSDRDEAQLSNEALVAKRTMEALALKDDHAKHLRSMLSASQMQCSAYEKRVRELEKRLSDHYSELHGLASDRCTACSQNTEVSGLTGEGRIPNPDCPFEPMDECTSDRKPAVTVKNNRVEPTLGGDDEAMVETCGGSTRDVVCEVQHEGINSGQMQLPTGLEREVRSCFAESEVTKAEELVALQEAVLQAGNRCTAVEKRLEVALEESAVLKEELQKKTALLNECYMNCAGLEGNLLLARDEARTNQCLATRKAAEYNSLRASSVKLRGLVERLRHCVFSSQTGLLQSLQAFADSLDRQGSRDDVTEEFSRCVHILAERVGQLAQKECRLVQSSGCVSNSVLAAELKSKMDFLKDQYERQRLHKQR</sequence>
<dbReference type="Gene3D" id="3.10.20.90">
    <property type="entry name" value="Phosphatidylinositol 3-kinase Catalytic Subunit, Chain A, domain 1"/>
    <property type="match status" value="1"/>
</dbReference>
<gene>
    <name evidence="4" type="ORF">GOP47_0002885</name>
</gene>
<evidence type="ECO:0000256" key="2">
    <source>
        <dbReference type="SAM" id="Coils"/>
    </source>
</evidence>
<keyword evidence="1" id="KW-0072">Autophagy</keyword>
<dbReference type="InterPro" id="IPR045326">
    <property type="entry name" value="ATG17-like_dom"/>
</dbReference>
<accession>A0A9D4VCX2</accession>
<dbReference type="PANTHER" id="PTHR13222:SF1">
    <property type="entry name" value="RB1-INDUCIBLE COILED-COIL PROTEIN 1"/>
    <property type="match status" value="1"/>
</dbReference>
<dbReference type="Pfam" id="PF04108">
    <property type="entry name" value="ATG17_like"/>
    <property type="match status" value="1"/>
</dbReference>
<dbReference type="OrthoDB" id="447953at2759"/>
<evidence type="ECO:0000313" key="5">
    <source>
        <dbReference type="Proteomes" id="UP000886520"/>
    </source>
</evidence>
<dbReference type="InterPro" id="IPR040040">
    <property type="entry name" value="ATG11"/>
</dbReference>
<dbReference type="PANTHER" id="PTHR13222">
    <property type="entry name" value="RB1-INDUCIBLE COILED-COIL"/>
    <property type="match status" value="1"/>
</dbReference>
<dbReference type="SUPFAM" id="SSF54236">
    <property type="entry name" value="Ubiquitin-like"/>
    <property type="match status" value="1"/>
</dbReference>
<keyword evidence="5" id="KW-1185">Reference proteome</keyword>
<feature type="coiled-coil region" evidence="2">
    <location>
        <begin position="633"/>
        <end position="660"/>
    </location>
</feature>
<reference evidence="4" key="1">
    <citation type="submission" date="2021-01" db="EMBL/GenBank/DDBJ databases">
        <title>Adiantum capillus-veneris genome.</title>
        <authorList>
            <person name="Fang Y."/>
            <person name="Liao Q."/>
        </authorList>
    </citation>
    <scope>NUCLEOTIDE SEQUENCE</scope>
    <source>
        <strain evidence="4">H3</strain>
        <tissue evidence="4">Leaf</tissue>
    </source>
</reference>
<dbReference type="GO" id="GO:0034727">
    <property type="term" value="P:piecemeal microautophagy of the nucleus"/>
    <property type="evidence" value="ECO:0007669"/>
    <property type="project" value="TreeGrafter"/>
</dbReference>
<feature type="domain" description="Autophagy protein ATG17-like" evidence="3">
    <location>
        <begin position="149"/>
        <end position="469"/>
    </location>
</feature>
<evidence type="ECO:0000313" key="4">
    <source>
        <dbReference type="EMBL" id="KAI5083142.1"/>
    </source>
</evidence>
<evidence type="ECO:0000259" key="3">
    <source>
        <dbReference type="Pfam" id="PF04108"/>
    </source>
</evidence>
<name>A0A9D4VCX2_ADICA</name>
<dbReference type="EMBL" id="JABFUD020000002">
    <property type="protein sequence ID" value="KAI5083142.1"/>
    <property type="molecule type" value="Genomic_DNA"/>
</dbReference>
<protein>
    <recommendedName>
        <fullName evidence="3">Autophagy protein ATG17-like domain-containing protein</fullName>
    </recommendedName>
</protein>
<comment type="caution">
    <text evidence="4">The sequence shown here is derived from an EMBL/GenBank/DDBJ whole genome shotgun (WGS) entry which is preliminary data.</text>
</comment>
<dbReference type="InterPro" id="IPR029071">
    <property type="entry name" value="Ubiquitin-like_domsf"/>
</dbReference>
<dbReference type="GO" id="GO:0000422">
    <property type="term" value="P:autophagy of mitochondrion"/>
    <property type="evidence" value="ECO:0007669"/>
    <property type="project" value="TreeGrafter"/>
</dbReference>
<dbReference type="GO" id="GO:0019901">
    <property type="term" value="F:protein kinase binding"/>
    <property type="evidence" value="ECO:0007669"/>
    <property type="project" value="TreeGrafter"/>
</dbReference>
<dbReference type="GO" id="GO:0000045">
    <property type="term" value="P:autophagosome assembly"/>
    <property type="evidence" value="ECO:0007669"/>
    <property type="project" value="InterPro"/>
</dbReference>
<dbReference type="GO" id="GO:1990316">
    <property type="term" value="C:Atg1/ULK1 kinase complex"/>
    <property type="evidence" value="ECO:0007669"/>
    <property type="project" value="TreeGrafter"/>
</dbReference>
<keyword evidence="2" id="KW-0175">Coiled coil</keyword>